<dbReference type="GO" id="GO:0005524">
    <property type="term" value="F:ATP binding"/>
    <property type="evidence" value="ECO:0007669"/>
    <property type="project" value="UniProtKB-KW"/>
</dbReference>
<evidence type="ECO:0000256" key="6">
    <source>
        <dbReference type="ARBA" id="ARBA00022840"/>
    </source>
</evidence>
<dbReference type="InterPro" id="IPR000719">
    <property type="entry name" value="Prot_kinase_dom"/>
</dbReference>
<comment type="catalytic activity">
    <reaction evidence="8">
        <text>L-seryl-[protein] + ATP = O-phospho-L-seryl-[protein] + ADP + H(+)</text>
        <dbReference type="Rhea" id="RHEA:17989"/>
        <dbReference type="Rhea" id="RHEA-COMP:9863"/>
        <dbReference type="Rhea" id="RHEA-COMP:11604"/>
        <dbReference type="ChEBI" id="CHEBI:15378"/>
        <dbReference type="ChEBI" id="CHEBI:29999"/>
        <dbReference type="ChEBI" id="CHEBI:30616"/>
        <dbReference type="ChEBI" id="CHEBI:83421"/>
        <dbReference type="ChEBI" id="CHEBI:456216"/>
        <dbReference type="EC" id="2.7.11.1"/>
    </reaction>
</comment>
<dbReference type="AlphaFoldDB" id="A0AA89AW50"/>
<dbReference type="PANTHER" id="PTHR45637">
    <property type="entry name" value="FLIPPASE KINASE 1-RELATED"/>
    <property type="match status" value="1"/>
</dbReference>
<evidence type="ECO:0000256" key="1">
    <source>
        <dbReference type="ARBA" id="ARBA00012513"/>
    </source>
</evidence>
<dbReference type="PROSITE" id="PS50011">
    <property type="entry name" value="PROTEIN_KINASE_DOM"/>
    <property type="match status" value="1"/>
</dbReference>
<keyword evidence="3" id="KW-0808">Transferase</keyword>
<gene>
    <name evidence="10" type="ORF">RJ639_003241</name>
</gene>
<protein>
    <recommendedName>
        <fullName evidence="1">non-specific serine/threonine protein kinase</fullName>
        <ecNumber evidence="1">2.7.11.1</ecNumber>
    </recommendedName>
</protein>
<dbReference type="GO" id="GO:0004674">
    <property type="term" value="F:protein serine/threonine kinase activity"/>
    <property type="evidence" value="ECO:0007669"/>
    <property type="project" value="UniProtKB-KW"/>
</dbReference>
<dbReference type="Gene3D" id="1.10.510.10">
    <property type="entry name" value="Transferase(Phosphotransferase) domain 1"/>
    <property type="match status" value="1"/>
</dbReference>
<evidence type="ECO:0000256" key="5">
    <source>
        <dbReference type="ARBA" id="ARBA00022777"/>
    </source>
</evidence>
<comment type="catalytic activity">
    <reaction evidence="7">
        <text>L-threonyl-[protein] + ATP = O-phospho-L-threonyl-[protein] + ADP + H(+)</text>
        <dbReference type="Rhea" id="RHEA:46608"/>
        <dbReference type="Rhea" id="RHEA-COMP:11060"/>
        <dbReference type="Rhea" id="RHEA-COMP:11605"/>
        <dbReference type="ChEBI" id="CHEBI:15378"/>
        <dbReference type="ChEBI" id="CHEBI:30013"/>
        <dbReference type="ChEBI" id="CHEBI:30616"/>
        <dbReference type="ChEBI" id="CHEBI:61977"/>
        <dbReference type="ChEBI" id="CHEBI:456216"/>
        <dbReference type="EC" id="2.7.11.1"/>
    </reaction>
</comment>
<keyword evidence="2" id="KW-0723">Serine/threonine-protein kinase</keyword>
<evidence type="ECO:0000313" key="10">
    <source>
        <dbReference type="EMBL" id="KAK3019154.1"/>
    </source>
</evidence>
<dbReference type="EC" id="2.7.11.1" evidence="1"/>
<evidence type="ECO:0000256" key="2">
    <source>
        <dbReference type="ARBA" id="ARBA00022527"/>
    </source>
</evidence>
<evidence type="ECO:0000256" key="7">
    <source>
        <dbReference type="ARBA" id="ARBA00047899"/>
    </source>
</evidence>
<dbReference type="InterPro" id="IPR011009">
    <property type="entry name" value="Kinase-like_dom_sf"/>
</dbReference>
<keyword evidence="5" id="KW-0418">Kinase</keyword>
<dbReference type="SUPFAM" id="SSF56112">
    <property type="entry name" value="Protein kinase-like (PK-like)"/>
    <property type="match status" value="1"/>
</dbReference>
<keyword evidence="6" id="KW-0067">ATP-binding</keyword>
<sequence>MDREDLNQLLLDHFQSLEEQGRNQLTIDIIAQSWEYPLRFYASEIVVALEYLRVMGIVYRDLKPESVLVRSDGYIMLTDFDLCLICESSTSAAQVLDDQNLNLPIPHPLNVCLTKSHQFSSCIPPNCFVSSVSTSCFHSRRKRRRRRRGAIELVAEPTDARSMSFVGTHEYLAPEIVSGEGTAVDFARSIGAASDLDTAAETAPIRKSIAKPSAPFFEGA</sequence>
<proteinExistence type="predicted"/>
<feature type="domain" description="Protein kinase" evidence="9">
    <location>
        <begin position="1"/>
        <end position="220"/>
    </location>
</feature>
<comment type="caution">
    <text evidence="10">The sequence shown here is derived from an EMBL/GenBank/DDBJ whole genome shotgun (WGS) entry which is preliminary data.</text>
</comment>
<evidence type="ECO:0000256" key="3">
    <source>
        <dbReference type="ARBA" id="ARBA00022679"/>
    </source>
</evidence>
<dbReference type="Proteomes" id="UP001188597">
    <property type="component" value="Unassembled WGS sequence"/>
</dbReference>
<keyword evidence="11" id="KW-1185">Reference proteome</keyword>
<keyword evidence="4" id="KW-0547">Nucleotide-binding</keyword>
<evidence type="ECO:0000313" key="11">
    <source>
        <dbReference type="Proteomes" id="UP001188597"/>
    </source>
</evidence>
<name>A0AA89AW50_9ASTE</name>
<organism evidence="10 11">
    <name type="scientific">Escallonia herrerae</name>
    <dbReference type="NCBI Taxonomy" id="1293975"/>
    <lineage>
        <taxon>Eukaryota</taxon>
        <taxon>Viridiplantae</taxon>
        <taxon>Streptophyta</taxon>
        <taxon>Embryophyta</taxon>
        <taxon>Tracheophyta</taxon>
        <taxon>Spermatophyta</taxon>
        <taxon>Magnoliopsida</taxon>
        <taxon>eudicotyledons</taxon>
        <taxon>Gunneridae</taxon>
        <taxon>Pentapetalae</taxon>
        <taxon>asterids</taxon>
        <taxon>campanulids</taxon>
        <taxon>Escalloniales</taxon>
        <taxon>Escalloniaceae</taxon>
        <taxon>Escallonia</taxon>
    </lineage>
</organism>
<reference evidence="10" key="1">
    <citation type="submission" date="2022-12" db="EMBL/GenBank/DDBJ databases">
        <title>Draft genome assemblies for two species of Escallonia (Escalloniales).</title>
        <authorList>
            <person name="Chanderbali A."/>
            <person name="Dervinis C."/>
            <person name="Anghel I."/>
            <person name="Soltis D."/>
            <person name="Soltis P."/>
            <person name="Zapata F."/>
        </authorList>
    </citation>
    <scope>NUCLEOTIDE SEQUENCE</scope>
    <source>
        <strain evidence="10">UCBG64.0493</strain>
        <tissue evidence="10">Leaf</tissue>
    </source>
</reference>
<evidence type="ECO:0000256" key="4">
    <source>
        <dbReference type="ARBA" id="ARBA00022741"/>
    </source>
</evidence>
<evidence type="ECO:0000256" key="8">
    <source>
        <dbReference type="ARBA" id="ARBA00048679"/>
    </source>
</evidence>
<evidence type="ECO:0000259" key="9">
    <source>
        <dbReference type="PROSITE" id="PS50011"/>
    </source>
</evidence>
<accession>A0AA89AW50</accession>
<dbReference type="Pfam" id="PF00069">
    <property type="entry name" value="Pkinase"/>
    <property type="match status" value="1"/>
</dbReference>
<dbReference type="EMBL" id="JAVXUP010000895">
    <property type="protein sequence ID" value="KAK3019154.1"/>
    <property type="molecule type" value="Genomic_DNA"/>
</dbReference>